<reference evidence="1 2" key="1">
    <citation type="submission" date="2014-08" db="EMBL/GenBank/DDBJ databases">
        <authorList>
            <person name="Isern S."/>
            <person name="Ashley B.D."/>
            <person name="Baer T.D."/>
            <person name="Czarnecki K.W."/>
            <person name="Deneweth R.M."/>
            <person name="Gatt S.M."/>
            <person name="Jenkins M."/>
            <person name="Lang J.F."/>
            <person name="Marfizo C.J."/>
            <person name="McMahon C.W."/>
            <person name="Power T.R."/>
            <person name="Rosales K.A."/>
            <person name="Walter R.S."/>
            <person name="Wozny M.J."/>
            <person name="Yori S."/>
            <person name="Michael S.F."/>
            <person name="Anders K.R."/>
            <person name="Braun M.A."/>
            <person name="Delesalle V.A."/>
            <person name="Hughes L.E."/>
            <person name="Ware V.C."/>
            <person name="Bradley K.W."/>
            <person name="Barker L.P."/>
            <person name="Asai D.J."/>
            <person name="Bowman C.A."/>
            <person name="Russell D.A."/>
            <person name="Pope W.H."/>
            <person name="Jacobs-Sera D."/>
            <person name="Hendrix R.W."/>
            <person name="Hatfull G.F."/>
        </authorList>
    </citation>
    <scope>NUCLEOTIDE SEQUENCE [LARGE SCALE GENOMIC DNA]</scope>
</reference>
<organism evidence="1 2">
    <name type="scientific">Mycobacterium phage Omnicron</name>
    <dbReference type="NCBI Taxonomy" id="1541819"/>
    <lineage>
        <taxon>Viruses</taxon>
        <taxon>Duplodnaviria</taxon>
        <taxon>Heunggongvirae</taxon>
        <taxon>Uroviricota</taxon>
        <taxon>Caudoviricetes</taxon>
        <taxon>Weiservirinae</taxon>
        <taxon>Kratiovirus</taxon>
        <taxon>Kratiovirus omnicron</taxon>
    </lineage>
</organism>
<dbReference type="Proteomes" id="UP000029352">
    <property type="component" value="Segment"/>
</dbReference>
<dbReference type="GeneID" id="26628732"/>
<dbReference type="RefSeq" id="YP_009201647.1">
    <property type="nucleotide sequence ID" value="NC_028832.1"/>
</dbReference>
<evidence type="ECO:0000313" key="1">
    <source>
        <dbReference type="EMBL" id="AIM50348.1"/>
    </source>
</evidence>
<accession>A0A088FQ78</accession>
<name>A0A088FQ78_9CAUD</name>
<dbReference type="KEGG" id="vg:26628732"/>
<sequence>MTVLVPPVGPVTAARRYLLDELAVRGNTLPVGMSPPTGTPTSYALLSRPGTNKTPFLGHYLIRVRVFDRDVVRIERNADLLHGLMLAAVHRKVTVPGEGSVWITAATHHYGPAELDDEDVPLFGMQSAVFWTIGLKPPRG</sequence>
<evidence type="ECO:0000313" key="2">
    <source>
        <dbReference type="Proteomes" id="UP000029352"/>
    </source>
</evidence>
<protein>
    <submittedName>
        <fullName evidence="1">Tail terminator</fullName>
    </submittedName>
</protein>
<dbReference type="OrthoDB" id="16001at10239"/>
<keyword evidence="2" id="KW-1185">Reference proteome</keyword>
<dbReference type="EMBL" id="KM363596">
    <property type="protein sequence ID" value="AIM50348.1"/>
    <property type="molecule type" value="Genomic_DNA"/>
</dbReference>
<proteinExistence type="predicted"/>
<gene>
    <name evidence="1" type="ORF">PBI_OMNICRON_15</name>
</gene>